<accession>A0ABU1ZYY7</accession>
<dbReference type="InterPro" id="IPR052908">
    <property type="entry name" value="AP-4-A_phosphorylase"/>
</dbReference>
<keyword evidence="5" id="KW-1185">Reference proteome</keyword>
<sequence>MPHDANERPERFVDSGVVGNDAADRLDILWAPYRQEYFTVAPESTNGEEEPAEEAVADPFVDAPKHPDEDNHIIARGELVYVILNLYPYNTGHLMVIPYRKVAHLEDLTTAEANELMAFTQRAVRVIKRVSRPDACNIGMNLGRAAGGSIGDHLHMHVVPRWVGDTSFMPIIAGTKVMPATLKRTWQLLHDEWAKLDEEDADGTAS</sequence>
<dbReference type="EC" id="2.7.7.53" evidence="4"/>
<dbReference type="SUPFAM" id="SSF54197">
    <property type="entry name" value="HIT-like"/>
    <property type="match status" value="1"/>
</dbReference>
<comment type="caution">
    <text evidence="4">The sequence shown here is derived from an EMBL/GenBank/DDBJ whole genome shotgun (WGS) entry which is preliminary data.</text>
</comment>
<dbReference type="PROSITE" id="PS51084">
    <property type="entry name" value="HIT_2"/>
    <property type="match status" value="1"/>
</dbReference>
<dbReference type="EMBL" id="JAVDXZ010000001">
    <property type="protein sequence ID" value="MDR7329472.1"/>
    <property type="molecule type" value="Genomic_DNA"/>
</dbReference>
<feature type="domain" description="HIT" evidence="3">
    <location>
        <begin position="60"/>
        <end position="168"/>
    </location>
</feature>
<evidence type="ECO:0000313" key="5">
    <source>
        <dbReference type="Proteomes" id="UP001180840"/>
    </source>
</evidence>
<organism evidence="4 5">
    <name type="scientific">Corynebacterium guangdongense</name>
    <dbReference type="NCBI Taxonomy" id="1783348"/>
    <lineage>
        <taxon>Bacteria</taxon>
        <taxon>Bacillati</taxon>
        <taxon>Actinomycetota</taxon>
        <taxon>Actinomycetes</taxon>
        <taxon>Mycobacteriales</taxon>
        <taxon>Corynebacteriaceae</taxon>
        <taxon>Corynebacterium</taxon>
    </lineage>
</organism>
<dbReference type="GO" id="GO:0003877">
    <property type="term" value="F:ATP:ADP adenylyltransferase activity"/>
    <property type="evidence" value="ECO:0007669"/>
    <property type="project" value="UniProtKB-EC"/>
</dbReference>
<evidence type="ECO:0000256" key="2">
    <source>
        <dbReference type="PROSITE-ProRule" id="PRU00464"/>
    </source>
</evidence>
<reference evidence="4" key="1">
    <citation type="submission" date="2023-07" db="EMBL/GenBank/DDBJ databases">
        <title>Sequencing the genomes of 1000 actinobacteria strains.</title>
        <authorList>
            <person name="Klenk H.-P."/>
        </authorList>
    </citation>
    <scope>NUCLEOTIDE SEQUENCE</scope>
    <source>
        <strain evidence="4">DSM 107476</strain>
    </source>
</reference>
<dbReference type="Proteomes" id="UP001180840">
    <property type="component" value="Unassembled WGS sequence"/>
</dbReference>
<dbReference type="PANTHER" id="PTHR42997">
    <property type="entry name" value="HIT FAMILY HYDROLASE"/>
    <property type="match status" value="1"/>
</dbReference>
<name>A0ABU1ZYY7_9CORY</name>
<dbReference type="InterPro" id="IPR039383">
    <property type="entry name" value="FHIT"/>
</dbReference>
<dbReference type="InterPro" id="IPR036265">
    <property type="entry name" value="HIT-like_sf"/>
</dbReference>
<dbReference type="PANTHER" id="PTHR42997:SF1">
    <property type="entry name" value="AP-4-A PHOSPHORYLASE"/>
    <property type="match status" value="1"/>
</dbReference>
<dbReference type="Gene3D" id="3.30.428.10">
    <property type="entry name" value="HIT-like"/>
    <property type="match status" value="1"/>
</dbReference>
<proteinExistence type="predicted"/>
<dbReference type="RefSeq" id="WP_290194253.1">
    <property type="nucleotide sequence ID" value="NZ_CP047654.1"/>
</dbReference>
<evidence type="ECO:0000259" key="3">
    <source>
        <dbReference type="PROSITE" id="PS51084"/>
    </source>
</evidence>
<feature type="short sequence motif" description="Histidine triad motif" evidence="2">
    <location>
        <begin position="153"/>
        <end position="157"/>
    </location>
</feature>
<evidence type="ECO:0000313" key="4">
    <source>
        <dbReference type="EMBL" id="MDR7329472.1"/>
    </source>
</evidence>
<keyword evidence="1" id="KW-0547">Nucleotide-binding</keyword>
<keyword evidence="4" id="KW-0548">Nucleotidyltransferase</keyword>
<protein>
    <submittedName>
        <fullName evidence="4">ATP adenylyltransferase</fullName>
        <ecNumber evidence="4">2.7.7.53</ecNumber>
    </submittedName>
</protein>
<gene>
    <name evidence="4" type="ORF">J2S39_001148</name>
</gene>
<dbReference type="CDD" id="cd01275">
    <property type="entry name" value="FHIT"/>
    <property type="match status" value="1"/>
</dbReference>
<dbReference type="InterPro" id="IPR011146">
    <property type="entry name" value="HIT-like"/>
</dbReference>
<dbReference type="Pfam" id="PF01230">
    <property type="entry name" value="HIT"/>
    <property type="match status" value="1"/>
</dbReference>
<evidence type="ECO:0000256" key="1">
    <source>
        <dbReference type="ARBA" id="ARBA00022741"/>
    </source>
</evidence>
<keyword evidence="4" id="KW-0808">Transferase</keyword>